<feature type="compositionally biased region" description="Basic and acidic residues" evidence="1">
    <location>
        <begin position="1"/>
        <end position="14"/>
    </location>
</feature>
<feature type="compositionally biased region" description="Basic and acidic residues" evidence="1">
    <location>
        <begin position="212"/>
        <end position="225"/>
    </location>
</feature>
<feature type="compositionally biased region" description="Basic and acidic residues" evidence="1">
    <location>
        <begin position="489"/>
        <end position="504"/>
    </location>
</feature>
<evidence type="ECO:0000256" key="1">
    <source>
        <dbReference type="SAM" id="MobiDB-lite"/>
    </source>
</evidence>
<feature type="region of interest" description="Disordered" evidence="1">
    <location>
        <begin position="418"/>
        <end position="551"/>
    </location>
</feature>
<feature type="compositionally biased region" description="Basic and acidic residues" evidence="1">
    <location>
        <begin position="242"/>
        <end position="252"/>
    </location>
</feature>
<keyword evidence="3" id="KW-1185">Reference proteome</keyword>
<feature type="region of interest" description="Disordered" evidence="1">
    <location>
        <begin position="192"/>
        <end position="342"/>
    </location>
</feature>
<evidence type="ECO:0000313" key="2">
    <source>
        <dbReference type="EMBL" id="CAK9053080.1"/>
    </source>
</evidence>
<feature type="compositionally biased region" description="Basic and acidic residues" evidence="1">
    <location>
        <begin position="48"/>
        <end position="63"/>
    </location>
</feature>
<comment type="caution">
    <text evidence="2">The sequence shown here is derived from an EMBL/GenBank/DDBJ whole genome shotgun (WGS) entry which is preliminary data.</text>
</comment>
<gene>
    <name evidence="2" type="ORF">SCF082_LOCUS28967</name>
</gene>
<feature type="compositionally biased region" description="Basic residues" evidence="1">
    <location>
        <begin position="542"/>
        <end position="551"/>
    </location>
</feature>
<proteinExistence type="predicted"/>
<feature type="region of interest" description="Disordered" evidence="1">
    <location>
        <begin position="1"/>
        <end position="63"/>
    </location>
</feature>
<name>A0ABP0MNL2_9DINO</name>
<accession>A0ABP0MNL2</accession>
<feature type="compositionally biased region" description="Acidic residues" evidence="1">
    <location>
        <begin position="305"/>
        <end position="321"/>
    </location>
</feature>
<dbReference type="EMBL" id="CAXAMM010023092">
    <property type="protein sequence ID" value="CAK9053080.1"/>
    <property type="molecule type" value="Genomic_DNA"/>
</dbReference>
<feature type="region of interest" description="Disordered" evidence="1">
    <location>
        <begin position="100"/>
        <end position="170"/>
    </location>
</feature>
<sequence>MQREQQDEQRKEKQQQLLLQQQQQQQQQHQQRYVDGVVPGRPVPEGLHNVDPERATQADGRRELLSRRMFQIKRFDSAEYVLSDCKQDYVREVRGNHDKARQLHHIVDDDLTPGSPGGPGGESGATRDVGSFSEGPRRRQEEAETRSHVLPPRTRPSRLGQSDAGKRALLGRKLRRDRRFDSGDYFRGVEAEEDVVAKRVQSQPKPPPLVGPKDRKQVSPKEPTKLCKRTSGDEVESLVQRVPEDGLRQREQNEEEEEEEAKPSSKDMASLDRPPSAMMAKRILQKTGARKRWDSADYNALLSSGDDDSGFSNCDNDDTPDLDLGRVSLGGRSDSASLESKSYASDIEAREAAFRLARTGEKEAHPLVNTQSFVTPTENRAASQHAATATTTRTAQAATEATQSAGHKTLAVQLAAQQRLNKNRPRAKRFDSADFFKSRADPPRAPRNKLVRPGTTPPPKAARTAALKRLERGRHQRFDSADFFQGLSPEKRETDPFHDADGLRSAKFHQLDPQQLSSPSPGATAQRDGAPTPRLGASTLKQRQRFAARKP</sequence>
<feature type="compositionally biased region" description="Polar residues" evidence="1">
    <location>
        <begin position="512"/>
        <end position="523"/>
    </location>
</feature>
<reference evidence="2 3" key="1">
    <citation type="submission" date="2024-02" db="EMBL/GenBank/DDBJ databases">
        <authorList>
            <person name="Chen Y."/>
            <person name="Shah S."/>
            <person name="Dougan E. K."/>
            <person name="Thang M."/>
            <person name="Chan C."/>
        </authorList>
    </citation>
    <scope>NUCLEOTIDE SEQUENCE [LARGE SCALE GENOMIC DNA]</scope>
</reference>
<evidence type="ECO:0000313" key="3">
    <source>
        <dbReference type="Proteomes" id="UP001642464"/>
    </source>
</evidence>
<protein>
    <submittedName>
        <fullName evidence="2">Uncharacterized protein</fullName>
    </submittedName>
</protein>
<feature type="compositionally biased region" description="Basic and acidic residues" evidence="1">
    <location>
        <begin position="428"/>
        <end position="444"/>
    </location>
</feature>
<dbReference type="Proteomes" id="UP001642464">
    <property type="component" value="Unassembled WGS sequence"/>
</dbReference>
<feature type="compositionally biased region" description="Low complexity" evidence="1">
    <location>
        <begin position="15"/>
        <end position="31"/>
    </location>
</feature>
<organism evidence="2 3">
    <name type="scientific">Durusdinium trenchii</name>
    <dbReference type="NCBI Taxonomy" id="1381693"/>
    <lineage>
        <taxon>Eukaryota</taxon>
        <taxon>Sar</taxon>
        <taxon>Alveolata</taxon>
        <taxon>Dinophyceae</taxon>
        <taxon>Suessiales</taxon>
        <taxon>Symbiodiniaceae</taxon>
        <taxon>Durusdinium</taxon>
    </lineage>
</organism>
<feature type="compositionally biased region" description="Basic and acidic residues" evidence="1">
    <location>
        <begin position="135"/>
        <end position="147"/>
    </location>
</feature>